<protein>
    <recommendedName>
        <fullName evidence="5">Probable periplasmic serine endoprotease DegP-like</fullName>
        <ecNumber evidence="4">3.4.21.107</ecNumber>
    </recommendedName>
    <alternativeName>
        <fullName evidence="13">Protease Do</fullName>
    </alternativeName>
</protein>
<dbReference type="Pfam" id="PF13180">
    <property type="entry name" value="PDZ_2"/>
    <property type="match status" value="2"/>
</dbReference>
<dbReference type="PANTHER" id="PTHR22939">
    <property type="entry name" value="SERINE PROTEASE FAMILY S1C HTRA-RELATED"/>
    <property type="match status" value="1"/>
</dbReference>
<dbReference type="Gene3D" id="2.30.42.10">
    <property type="match status" value="2"/>
</dbReference>
<evidence type="ECO:0000256" key="2">
    <source>
        <dbReference type="ARBA" id="ARBA00004418"/>
    </source>
</evidence>
<keyword evidence="6" id="KW-0645">Protease</keyword>
<dbReference type="CDD" id="cd10839">
    <property type="entry name" value="cpPDZ1_DegP-like"/>
    <property type="match status" value="1"/>
</dbReference>
<comment type="caution">
    <text evidence="15">The sequence shown here is derived from an EMBL/GenBank/DDBJ whole genome shotgun (WGS) entry which is preliminary data.</text>
</comment>
<keyword evidence="11" id="KW-0720">Serine protease</keyword>
<evidence type="ECO:0000256" key="8">
    <source>
        <dbReference type="ARBA" id="ARBA00022737"/>
    </source>
</evidence>
<evidence type="ECO:0000256" key="4">
    <source>
        <dbReference type="ARBA" id="ARBA00013035"/>
    </source>
</evidence>
<evidence type="ECO:0000313" key="16">
    <source>
        <dbReference type="Proteomes" id="UP001413721"/>
    </source>
</evidence>
<dbReference type="Proteomes" id="UP001413721">
    <property type="component" value="Unassembled WGS sequence"/>
</dbReference>
<dbReference type="EMBL" id="JBBKTW010000006">
    <property type="protein sequence ID" value="MEN2990261.1"/>
    <property type="molecule type" value="Genomic_DNA"/>
</dbReference>
<dbReference type="InterPro" id="IPR036034">
    <property type="entry name" value="PDZ_sf"/>
</dbReference>
<comment type="catalytic activity">
    <reaction evidence="1">
        <text>Acts on substrates that are at least partially unfolded. The cleavage site P1 residue is normally between a pair of hydrophobic residues, such as Val-|-Val.</text>
        <dbReference type="EC" id="3.4.21.107"/>
    </reaction>
</comment>
<evidence type="ECO:0000313" key="15">
    <source>
        <dbReference type="EMBL" id="MEN2990261.1"/>
    </source>
</evidence>
<feature type="domain" description="PDZ" evidence="14">
    <location>
        <begin position="290"/>
        <end position="381"/>
    </location>
</feature>
<dbReference type="InterPro" id="IPR001940">
    <property type="entry name" value="Peptidase_S1C"/>
</dbReference>
<comment type="similarity">
    <text evidence="3">Belongs to the peptidase S1C family.</text>
</comment>
<reference evidence="15 16" key="1">
    <citation type="submission" date="2024-03" db="EMBL/GenBank/DDBJ databases">
        <title>High-quality draft genome sequencing of Tistrella sp. BH-R2-4.</title>
        <authorList>
            <person name="Dong C."/>
        </authorList>
    </citation>
    <scope>NUCLEOTIDE SEQUENCE [LARGE SCALE GENOMIC DNA]</scope>
    <source>
        <strain evidence="15 16">BH-R2-4</strain>
    </source>
</reference>
<evidence type="ECO:0000256" key="3">
    <source>
        <dbReference type="ARBA" id="ARBA00010541"/>
    </source>
</evidence>
<proteinExistence type="inferred from homology"/>
<evidence type="ECO:0000259" key="14">
    <source>
        <dbReference type="PROSITE" id="PS50106"/>
    </source>
</evidence>
<gene>
    <name evidence="15" type="ORF">WG926_18255</name>
</gene>
<evidence type="ECO:0000256" key="12">
    <source>
        <dbReference type="ARBA" id="ARBA00023016"/>
    </source>
</evidence>
<accession>A0ABU9YNM2</accession>
<dbReference type="NCBIfam" id="TIGR02037">
    <property type="entry name" value="degP_htrA_DO"/>
    <property type="match status" value="1"/>
</dbReference>
<organism evidence="15 16">
    <name type="scientific">Tistrella arctica</name>
    <dbReference type="NCBI Taxonomy" id="3133430"/>
    <lineage>
        <taxon>Bacteria</taxon>
        <taxon>Pseudomonadati</taxon>
        <taxon>Pseudomonadota</taxon>
        <taxon>Alphaproteobacteria</taxon>
        <taxon>Geminicoccales</taxon>
        <taxon>Geminicoccaceae</taxon>
        <taxon>Tistrella</taxon>
    </lineage>
</organism>
<evidence type="ECO:0000256" key="10">
    <source>
        <dbReference type="ARBA" id="ARBA00022801"/>
    </source>
</evidence>
<dbReference type="PANTHER" id="PTHR22939:SF130">
    <property type="entry name" value="PERIPLASMIC SERINE ENDOPROTEASE DEGP-LIKE-RELATED"/>
    <property type="match status" value="1"/>
</dbReference>
<dbReference type="EC" id="3.4.21.107" evidence="4"/>
<evidence type="ECO:0000256" key="1">
    <source>
        <dbReference type="ARBA" id="ARBA00001772"/>
    </source>
</evidence>
<evidence type="ECO:0000256" key="6">
    <source>
        <dbReference type="ARBA" id="ARBA00022670"/>
    </source>
</evidence>
<keyword evidence="7" id="KW-0732">Signal</keyword>
<evidence type="ECO:0000256" key="7">
    <source>
        <dbReference type="ARBA" id="ARBA00022729"/>
    </source>
</evidence>
<evidence type="ECO:0000256" key="9">
    <source>
        <dbReference type="ARBA" id="ARBA00022764"/>
    </source>
</evidence>
<keyword evidence="10" id="KW-0378">Hydrolase</keyword>
<keyword evidence="9" id="KW-0574">Periplasm</keyword>
<sequence length="515" mass="54087">MPGSLPPSARIRRPVAAVARDRTSAMTDPVMRRLFAALMALTLAACLALAAGQAHARPAPESFADLVEKLTPAVVNISTTQSVEVQGPQIPMPQFPPGSPFEDLFRDFFGDRGGQPGATRKVQALGSGFIISAEGLVVTNNHVIKDADEISVILTDNTTLPAEVVGTDPKTDLAVLRVKSTKPLPFVSWGDSATSRVGDWVIAVGNPFGLGGSVTAGIISARARDINVGPFDDFLQTDAAINRGNSGGPMFNMAGEVIGINTAIFSPTGGSVGIGFAVPSMLARPVIEQLVEYGRTRRGWLGVQIQPVTDDIAESLGLDRAHGALVARVMPDSPAATAGIEVGDVVLRFDGKDVAEMRELPRIVAETEINRSVPVEIWRDNRKVDLKVTVGELDEADVAEAAPDAGGAPPEQQAGTSLAGLGLTVAQADGAIRDRYGLGPDVTGVVITEIDANGPAGDKPIRVGDVIVDVGQRKVDRVADIETAIKEARDAGRKSVLMLVRTGDDSRFVALRLKD</sequence>
<dbReference type="InterPro" id="IPR009003">
    <property type="entry name" value="Peptidase_S1_PA"/>
</dbReference>
<name>A0ABU9YNM2_9PROT</name>
<dbReference type="InterPro" id="IPR011782">
    <property type="entry name" value="Pept_S1C_Do"/>
</dbReference>
<dbReference type="PRINTS" id="PR00834">
    <property type="entry name" value="PROTEASES2C"/>
</dbReference>
<feature type="domain" description="PDZ" evidence="14">
    <location>
        <begin position="415"/>
        <end position="503"/>
    </location>
</feature>
<comment type="subcellular location">
    <subcellularLocation>
        <location evidence="2">Periplasm</location>
    </subcellularLocation>
</comment>
<dbReference type="Pfam" id="PF13365">
    <property type="entry name" value="Trypsin_2"/>
    <property type="match status" value="1"/>
</dbReference>
<evidence type="ECO:0000256" key="13">
    <source>
        <dbReference type="ARBA" id="ARBA00032850"/>
    </source>
</evidence>
<dbReference type="SUPFAM" id="SSF50156">
    <property type="entry name" value="PDZ domain-like"/>
    <property type="match status" value="2"/>
</dbReference>
<dbReference type="PROSITE" id="PS50106">
    <property type="entry name" value="PDZ"/>
    <property type="match status" value="2"/>
</dbReference>
<dbReference type="SUPFAM" id="SSF50494">
    <property type="entry name" value="Trypsin-like serine proteases"/>
    <property type="match status" value="1"/>
</dbReference>
<dbReference type="SMART" id="SM00228">
    <property type="entry name" value="PDZ"/>
    <property type="match status" value="2"/>
</dbReference>
<dbReference type="InterPro" id="IPR001478">
    <property type="entry name" value="PDZ"/>
</dbReference>
<keyword evidence="16" id="KW-1185">Reference proteome</keyword>
<evidence type="ECO:0000256" key="5">
    <source>
        <dbReference type="ARBA" id="ARBA00013958"/>
    </source>
</evidence>
<keyword evidence="12" id="KW-0346">Stress response</keyword>
<evidence type="ECO:0000256" key="11">
    <source>
        <dbReference type="ARBA" id="ARBA00022825"/>
    </source>
</evidence>
<dbReference type="Gene3D" id="2.40.10.120">
    <property type="match status" value="1"/>
</dbReference>
<keyword evidence="8" id="KW-0677">Repeat</keyword>